<dbReference type="InterPro" id="IPR020848">
    <property type="entry name" value="AP_endonuclease_F1_CS"/>
</dbReference>
<comment type="caution">
    <text evidence="10">The sequence shown here is derived from an EMBL/GenBank/DDBJ whole genome shotgun (WGS) entry which is preliminary data.</text>
</comment>
<feature type="domain" description="Endonuclease/exonuclease/phosphatase" evidence="9">
    <location>
        <begin position="5"/>
        <end position="245"/>
    </location>
</feature>
<feature type="binding site" evidence="7">
    <location>
        <position position="36"/>
    </location>
    <ligand>
        <name>Mg(2+)</name>
        <dbReference type="ChEBI" id="CHEBI:18420"/>
        <label>1</label>
    </ligand>
</feature>
<evidence type="ECO:0000256" key="3">
    <source>
        <dbReference type="ARBA" id="ARBA00022723"/>
    </source>
</evidence>
<dbReference type="AlphaFoldDB" id="A0A2S7U6A2"/>
<keyword evidence="4" id="KW-0378">Hydrolase</keyword>
<dbReference type="FunFam" id="3.60.10.10:FF:000026">
    <property type="entry name" value="Exodeoxyribonuclease III"/>
    <property type="match status" value="1"/>
</dbReference>
<dbReference type="InterPro" id="IPR020847">
    <property type="entry name" value="AP_endonuclease_F1_BS"/>
</dbReference>
<dbReference type="SUPFAM" id="SSF56219">
    <property type="entry name" value="DNase I-like"/>
    <property type="match status" value="1"/>
</dbReference>
<feature type="site" description="Transition state stabilizer" evidence="8">
    <location>
        <position position="149"/>
    </location>
</feature>
<feature type="binding site" evidence="7">
    <location>
        <position position="147"/>
    </location>
    <ligand>
        <name>Mg(2+)</name>
        <dbReference type="ChEBI" id="CHEBI:18420"/>
        <label>1</label>
    </ligand>
</feature>
<comment type="cofactor">
    <cofactor evidence="7">
        <name>Mg(2+)</name>
        <dbReference type="ChEBI" id="CHEBI:18420"/>
    </cofactor>
    <cofactor evidence="7">
        <name>Mn(2+)</name>
        <dbReference type="ChEBI" id="CHEBI:29035"/>
    </cofactor>
    <text evidence="7">Probably binds two magnesium or manganese ions per subunit.</text>
</comment>
<name>A0A2S7U6A2_9BACT</name>
<keyword evidence="11" id="KW-1185">Reference proteome</keyword>
<dbReference type="EMBL" id="MQWA01000001">
    <property type="protein sequence ID" value="PQJ29832.1"/>
    <property type="molecule type" value="Genomic_DNA"/>
</dbReference>
<comment type="cofactor">
    <cofactor evidence="1">
        <name>Mn(2+)</name>
        <dbReference type="ChEBI" id="CHEBI:29035"/>
    </cofactor>
</comment>
<organism evidence="10 11">
    <name type="scientific">Rubritalea profundi</name>
    <dbReference type="NCBI Taxonomy" id="1658618"/>
    <lineage>
        <taxon>Bacteria</taxon>
        <taxon>Pseudomonadati</taxon>
        <taxon>Verrucomicrobiota</taxon>
        <taxon>Verrucomicrobiia</taxon>
        <taxon>Verrucomicrobiales</taxon>
        <taxon>Rubritaleaceae</taxon>
        <taxon>Rubritalea</taxon>
    </lineage>
</organism>
<dbReference type="GO" id="GO:0008081">
    <property type="term" value="F:phosphoric diester hydrolase activity"/>
    <property type="evidence" value="ECO:0007669"/>
    <property type="project" value="TreeGrafter"/>
</dbReference>
<gene>
    <name evidence="10" type="ORF">BSZ32_15990</name>
</gene>
<evidence type="ECO:0000256" key="6">
    <source>
        <dbReference type="PIRSR" id="PIRSR604808-1"/>
    </source>
</evidence>
<dbReference type="InterPro" id="IPR005135">
    <property type="entry name" value="Endo/exonuclease/phosphatase"/>
</dbReference>
<feature type="binding site" evidence="7">
    <location>
        <position position="244"/>
    </location>
    <ligand>
        <name>Mg(2+)</name>
        <dbReference type="ChEBI" id="CHEBI:18420"/>
        <label>1</label>
    </ligand>
</feature>
<feature type="active site" description="Proton acceptor" evidence="6">
    <location>
        <position position="245"/>
    </location>
</feature>
<feature type="site" description="Interaction with DNA substrate" evidence="8">
    <location>
        <position position="245"/>
    </location>
</feature>
<dbReference type="RefSeq" id="WP_105044348.1">
    <property type="nucleotide sequence ID" value="NZ_MQWA01000001.1"/>
</dbReference>
<dbReference type="GO" id="GO:0003677">
    <property type="term" value="F:DNA binding"/>
    <property type="evidence" value="ECO:0007669"/>
    <property type="project" value="InterPro"/>
</dbReference>
<sequence length="253" mass="28739">MKTLISWNVNGIRAVLKKGFAEWFAEIKPDILCLQETKARPEQVDLPLEFAGYHQYWNSAEKPGYSGTLILTKEKPLSVVNGIGIDEHDTEGRVITAEYEDFFFVTVYTPNAKSELARLDYRIEWDRDFLAYCKELEKTKPVIFCGDLNVAHNEIDLARPKNNRKSAGFSDQERANFDNILAAGFTDTFRHFYPDTEAAYSWWSYRAGARGKNVGWRLDYFCTSAALTPRLESASILADVIGSDHCPVTLTLS</sequence>
<reference evidence="10 11" key="1">
    <citation type="submission" date="2016-12" db="EMBL/GenBank/DDBJ databases">
        <title>Study of bacterial adaptation to deep sea.</title>
        <authorList>
            <person name="Song J."/>
            <person name="Yoshizawa S."/>
            <person name="Kogure K."/>
        </authorList>
    </citation>
    <scope>NUCLEOTIDE SEQUENCE [LARGE SCALE GENOMIC DNA]</scope>
    <source>
        <strain evidence="10 11">SAORIC-165</strain>
    </source>
</reference>
<keyword evidence="7" id="KW-0464">Manganese</keyword>
<dbReference type="PANTHER" id="PTHR22748:SF6">
    <property type="entry name" value="DNA-(APURINIC OR APYRIMIDINIC SITE) ENDONUCLEASE"/>
    <property type="match status" value="1"/>
</dbReference>
<dbReference type="PROSITE" id="PS00727">
    <property type="entry name" value="AP_NUCLEASE_F1_2"/>
    <property type="match status" value="1"/>
</dbReference>
<dbReference type="PROSITE" id="PS51435">
    <property type="entry name" value="AP_NUCLEASE_F1_4"/>
    <property type="match status" value="1"/>
</dbReference>
<feature type="binding site" evidence="7">
    <location>
        <position position="8"/>
    </location>
    <ligand>
        <name>Mg(2+)</name>
        <dbReference type="ChEBI" id="CHEBI:18420"/>
        <label>1</label>
    </ligand>
</feature>
<feature type="binding site" evidence="7">
    <location>
        <position position="149"/>
    </location>
    <ligand>
        <name>Mg(2+)</name>
        <dbReference type="ChEBI" id="CHEBI:18420"/>
        <label>1</label>
    </ligand>
</feature>
<comment type="similarity">
    <text evidence="2">Belongs to the DNA repair enzymes AP/ExoA family.</text>
</comment>
<proteinExistence type="inferred from homology"/>
<evidence type="ECO:0000259" key="9">
    <source>
        <dbReference type="Pfam" id="PF03372"/>
    </source>
</evidence>
<evidence type="ECO:0000256" key="5">
    <source>
        <dbReference type="ARBA" id="ARBA00022842"/>
    </source>
</evidence>
<dbReference type="Pfam" id="PF03372">
    <property type="entry name" value="Exo_endo_phos"/>
    <property type="match status" value="1"/>
</dbReference>
<dbReference type="OrthoDB" id="9803914at2"/>
<evidence type="ECO:0000256" key="7">
    <source>
        <dbReference type="PIRSR" id="PIRSR604808-2"/>
    </source>
</evidence>
<feature type="active site" description="Proton donor/acceptor" evidence="6">
    <location>
        <position position="147"/>
    </location>
</feature>
<dbReference type="GO" id="GO:0008311">
    <property type="term" value="F:double-stranded DNA 3'-5' DNA exonuclease activity"/>
    <property type="evidence" value="ECO:0007669"/>
    <property type="project" value="TreeGrafter"/>
</dbReference>
<feature type="active site" evidence="6">
    <location>
        <position position="108"/>
    </location>
</feature>
<dbReference type="GO" id="GO:0003906">
    <property type="term" value="F:DNA-(apurinic or apyrimidinic site) endonuclease activity"/>
    <property type="evidence" value="ECO:0007669"/>
    <property type="project" value="TreeGrafter"/>
</dbReference>
<dbReference type="PROSITE" id="PS00726">
    <property type="entry name" value="AP_NUCLEASE_F1_1"/>
    <property type="match status" value="1"/>
</dbReference>
<dbReference type="InterPro" id="IPR036691">
    <property type="entry name" value="Endo/exonu/phosph_ase_sf"/>
</dbReference>
<keyword evidence="5 7" id="KW-0460">Magnesium</keyword>
<evidence type="ECO:0000256" key="4">
    <source>
        <dbReference type="ARBA" id="ARBA00022801"/>
    </source>
</evidence>
<protein>
    <submittedName>
        <fullName evidence="10">Exodeoxyribonuclease III</fullName>
    </submittedName>
</protein>
<evidence type="ECO:0000256" key="8">
    <source>
        <dbReference type="PIRSR" id="PIRSR604808-3"/>
    </source>
</evidence>
<evidence type="ECO:0000313" key="10">
    <source>
        <dbReference type="EMBL" id="PQJ29832.1"/>
    </source>
</evidence>
<evidence type="ECO:0000313" key="11">
    <source>
        <dbReference type="Proteomes" id="UP000239907"/>
    </source>
</evidence>
<feature type="binding site" evidence="7">
    <location>
        <position position="245"/>
    </location>
    <ligand>
        <name>Mg(2+)</name>
        <dbReference type="ChEBI" id="CHEBI:18420"/>
        <label>1</label>
    </ligand>
</feature>
<dbReference type="GO" id="GO:0006284">
    <property type="term" value="P:base-excision repair"/>
    <property type="evidence" value="ECO:0007669"/>
    <property type="project" value="TreeGrafter"/>
</dbReference>
<evidence type="ECO:0000256" key="1">
    <source>
        <dbReference type="ARBA" id="ARBA00001936"/>
    </source>
</evidence>
<dbReference type="Proteomes" id="UP000239907">
    <property type="component" value="Unassembled WGS sequence"/>
</dbReference>
<dbReference type="PANTHER" id="PTHR22748">
    <property type="entry name" value="AP ENDONUCLEASE"/>
    <property type="match status" value="1"/>
</dbReference>
<dbReference type="Gene3D" id="3.60.10.10">
    <property type="entry name" value="Endonuclease/exonuclease/phosphatase"/>
    <property type="match status" value="1"/>
</dbReference>
<dbReference type="InterPro" id="IPR004808">
    <property type="entry name" value="AP_endonuc_1"/>
</dbReference>
<evidence type="ECO:0000256" key="2">
    <source>
        <dbReference type="ARBA" id="ARBA00007092"/>
    </source>
</evidence>
<dbReference type="NCBIfam" id="TIGR00195">
    <property type="entry name" value="exoDNase_III"/>
    <property type="match status" value="1"/>
</dbReference>
<dbReference type="GO" id="GO:0046872">
    <property type="term" value="F:metal ion binding"/>
    <property type="evidence" value="ECO:0007669"/>
    <property type="project" value="UniProtKB-KW"/>
</dbReference>
<keyword evidence="3 7" id="KW-0479">Metal-binding</keyword>
<feature type="site" description="Important for catalytic activity" evidence="8">
    <location>
        <position position="219"/>
    </location>
</feature>
<dbReference type="NCBIfam" id="TIGR00633">
    <property type="entry name" value="xth"/>
    <property type="match status" value="1"/>
</dbReference>
<dbReference type="CDD" id="cd09087">
    <property type="entry name" value="Ape1-like_AP-endo"/>
    <property type="match status" value="1"/>
</dbReference>
<accession>A0A2S7U6A2</accession>